<sequence length="161" mass="17982">MASFDYRLNPLYTIKECSSCRALYTTDYYCSEGCLVDKIICDLNKTPDLFQEPSQICSKCGNPVDGQYCQGCALLRKELKKVWFTICEENGILQGLLDTSESSNDNTNVVNAPQEPFVVKQDPGKNFSQSSPHINHHCCYGCGDSLEDTFCHQCTCESCGK</sequence>
<organism evidence="1">
    <name type="scientific">Tanacetum cinerariifolium</name>
    <name type="common">Dalmatian daisy</name>
    <name type="synonym">Chrysanthemum cinerariifolium</name>
    <dbReference type="NCBI Taxonomy" id="118510"/>
    <lineage>
        <taxon>Eukaryota</taxon>
        <taxon>Viridiplantae</taxon>
        <taxon>Streptophyta</taxon>
        <taxon>Embryophyta</taxon>
        <taxon>Tracheophyta</taxon>
        <taxon>Spermatophyta</taxon>
        <taxon>Magnoliopsida</taxon>
        <taxon>eudicotyledons</taxon>
        <taxon>Gunneridae</taxon>
        <taxon>Pentapetalae</taxon>
        <taxon>asterids</taxon>
        <taxon>campanulids</taxon>
        <taxon>Asterales</taxon>
        <taxon>Asteraceae</taxon>
        <taxon>Asteroideae</taxon>
        <taxon>Anthemideae</taxon>
        <taxon>Anthemidinae</taxon>
        <taxon>Tanacetum</taxon>
    </lineage>
</organism>
<dbReference type="EMBL" id="BKCJ010560850">
    <property type="protein sequence ID" value="GFB14023.1"/>
    <property type="molecule type" value="Genomic_DNA"/>
</dbReference>
<evidence type="ECO:0000313" key="1">
    <source>
        <dbReference type="EMBL" id="GFB14023.1"/>
    </source>
</evidence>
<gene>
    <name evidence="1" type="ORF">Tci_685994</name>
</gene>
<reference evidence="1" key="1">
    <citation type="journal article" date="2019" name="Sci. Rep.">
        <title>Draft genome of Tanacetum cinerariifolium, the natural source of mosquito coil.</title>
        <authorList>
            <person name="Yamashiro T."/>
            <person name="Shiraishi A."/>
            <person name="Satake H."/>
            <person name="Nakayama K."/>
        </authorList>
    </citation>
    <scope>NUCLEOTIDE SEQUENCE</scope>
</reference>
<proteinExistence type="predicted"/>
<accession>A0A699KW86</accession>
<dbReference type="AlphaFoldDB" id="A0A699KW86"/>
<name>A0A699KW86_TANCI</name>
<comment type="caution">
    <text evidence="1">The sequence shown here is derived from an EMBL/GenBank/DDBJ whole genome shotgun (WGS) entry which is preliminary data.</text>
</comment>
<protein>
    <submittedName>
        <fullName evidence="1">Uncharacterized protein</fullName>
    </submittedName>
</protein>
<feature type="non-terminal residue" evidence="1">
    <location>
        <position position="161"/>
    </location>
</feature>